<evidence type="ECO:0000313" key="2">
    <source>
        <dbReference type="Proteomes" id="UP000199766"/>
    </source>
</evidence>
<evidence type="ECO:0000313" key="1">
    <source>
        <dbReference type="EMBL" id="SER36378.1"/>
    </source>
</evidence>
<accession>A0A1H9NKB5</accession>
<keyword evidence="2" id="KW-1185">Reference proteome</keyword>
<protein>
    <submittedName>
        <fullName evidence="1">Uncharacterized protein</fullName>
    </submittedName>
</protein>
<dbReference type="AlphaFoldDB" id="A0A1H9NKB5"/>
<sequence length="62" mass="7040">MEIVPITMGEGDMHCAPNCPYLLTDPDRMCFGTCKLDGRALGYYDWYLAHCKGQLEEEHGQD</sequence>
<dbReference type="RefSeq" id="WP_143059643.1">
    <property type="nucleotide sequence ID" value="NZ_FOGD01000007.1"/>
</dbReference>
<proteinExistence type="predicted"/>
<dbReference type="Proteomes" id="UP000199766">
    <property type="component" value="Unassembled WGS sequence"/>
</dbReference>
<gene>
    <name evidence="1" type="ORF">SAMN02982919_02248</name>
</gene>
<name>A0A1H9NKB5_9BURK</name>
<reference evidence="1 2" key="1">
    <citation type="submission" date="2016-10" db="EMBL/GenBank/DDBJ databases">
        <authorList>
            <person name="de Groot N.N."/>
        </authorList>
    </citation>
    <scope>NUCLEOTIDE SEQUENCE [LARGE SCALE GENOMIC DNA]</scope>
    <source>
        <strain evidence="1 2">ATCC 35958</strain>
    </source>
</reference>
<dbReference type="STRING" id="180197.SAMN02982919_02248"/>
<organism evidence="1 2">
    <name type="scientific">Giesbergeria anulus</name>
    <dbReference type="NCBI Taxonomy" id="180197"/>
    <lineage>
        <taxon>Bacteria</taxon>
        <taxon>Pseudomonadati</taxon>
        <taxon>Pseudomonadota</taxon>
        <taxon>Betaproteobacteria</taxon>
        <taxon>Burkholderiales</taxon>
        <taxon>Comamonadaceae</taxon>
        <taxon>Giesbergeria</taxon>
    </lineage>
</organism>
<dbReference type="EMBL" id="FOGD01000007">
    <property type="protein sequence ID" value="SER36378.1"/>
    <property type="molecule type" value="Genomic_DNA"/>
</dbReference>